<reference evidence="7 8" key="5">
    <citation type="journal article" date="2010" name="Appl. Environ. Microbiol.">
        <title>phrR-like gene praR of Azorhizobium caulinodans ORS571 is essential for symbiosis with Sesbania rostrata and is involved in expression of reb genes.</title>
        <authorList>
            <person name="Akiba N."/>
            <person name="Aono T."/>
            <person name="Toyazaki H."/>
            <person name="Sato S."/>
            <person name="Oyaizu H."/>
        </authorList>
    </citation>
    <scope>NUCLEOTIDE SEQUENCE [LARGE SCALE GENOMIC DNA]</scope>
    <source>
        <strain evidence="8">ATCC 43989 / DSM 5975 / JCM 20966 / LMG 6465 / NBRC 14845 / NCIMB 13405 / ORS 571</strain>
    </source>
</reference>
<dbReference type="STRING" id="438753.AZC_2692"/>
<dbReference type="PRINTS" id="PR00146">
    <property type="entry name" value="DHPICSNTHASE"/>
</dbReference>
<dbReference type="SUPFAM" id="SSF51569">
    <property type="entry name" value="Aldolase"/>
    <property type="match status" value="1"/>
</dbReference>
<dbReference type="HOGENOM" id="CLU_049343_5_0_5"/>
<reference evidence="7 8" key="4">
    <citation type="journal article" date="2009" name="Appl. Environ. Microbiol.">
        <title>Comparative genome-wide transcriptional profiling of Azorhizobium caulinodans ORS571 grown under free-living and symbiotic conditions.</title>
        <authorList>
            <person name="Tsukada S."/>
            <person name="Aono T."/>
            <person name="Akiba N."/>
            <person name="Lee KB."/>
            <person name="Liu CT."/>
            <person name="Toyazaki H."/>
            <person name="Oyaizu H."/>
        </authorList>
    </citation>
    <scope>NUCLEOTIDE SEQUENCE [LARGE SCALE GENOMIC DNA]</scope>
    <source>
        <strain evidence="8">ATCC 43989 / DSM 5975 / JCM 20966 / LMG 6465 / NBRC 14845 / NCIMB 13405 / ORS 571</strain>
    </source>
</reference>
<feature type="binding site" evidence="5">
    <location>
        <position position="85"/>
    </location>
    <ligand>
        <name>pyruvate</name>
        <dbReference type="ChEBI" id="CHEBI:15361"/>
    </ligand>
</feature>
<evidence type="ECO:0000256" key="6">
    <source>
        <dbReference type="SAM" id="MobiDB-lite"/>
    </source>
</evidence>
<keyword evidence="8" id="KW-1185">Reference proteome</keyword>
<dbReference type="Pfam" id="PF00701">
    <property type="entry name" value="DHDPS"/>
    <property type="match status" value="1"/>
</dbReference>
<gene>
    <name evidence="7" type="ordered locus">AZC_2692</name>
</gene>
<dbReference type="Gene3D" id="3.20.20.70">
    <property type="entry name" value="Aldolase class I"/>
    <property type="match status" value="1"/>
</dbReference>
<dbReference type="PIRSF" id="PIRSF001365">
    <property type="entry name" value="DHDPS"/>
    <property type="match status" value="1"/>
</dbReference>
<dbReference type="AlphaFoldDB" id="A8I8Q6"/>
<dbReference type="eggNOG" id="COG0329">
    <property type="taxonomic scope" value="Bacteria"/>
</dbReference>
<evidence type="ECO:0000256" key="2">
    <source>
        <dbReference type="ARBA" id="ARBA00023239"/>
    </source>
</evidence>
<name>A8I8Q6_AZOC5</name>
<dbReference type="PANTHER" id="PTHR12128">
    <property type="entry name" value="DIHYDRODIPICOLINATE SYNTHASE"/>
    <property type="match status" value="1"/>
</dbReference>
<dbReference type="GO" id="GO:0008840">
    <property type="term" value="F:4-hydroxy-tetrahydrodipicolinate synthase activity"/>
    <property type="evidence" value="ECO:0007669"/>
    <property type="project" value="TreeGrafter"/>
</dbReference>
<dbReference type="Proteomes" id="UP000000270">
    <property type="component" value="Chromosome"/>
</dbReference>
<dbReference type="InterPro" id="IPR002220">
    <property type="entry name" value="DapA-like"/>
</dbReference>
<reference evidence="7 8" key="6">
    <citation type="journal article" date="2011" name="Appl. Environ. Microbiol.">
        <title>Involvement of the azorhizobial chromosome partition gene (parA) in the onset of bacteroid differentiation during Sesbania rostrata stem nodule development.</title>
        <authorList>
            <person name="Liu CT."/>
            <person name="Lee KB."/>
            <person name="Wang YS."/>
            <person name="Peng MH."/>
            <person name="Lee KT."/>
            <person name="Suzuki S."/>
            <person name="Suzuki T."/>
            <person name="Oyaizu H."/>
        </authorList>
    </citation>
    <scope>NUCLEOTIDE SEQUENCE [LARGE SCALE GENOMIC DNA]</scope>
    <source>
        <strain evidence="8">ATCC 43989 / DSM 5975 / JCM 20966 / LMG 6465 / NBRC 14845 / NCIMB 13405 / ORS 571</strain>
    </source>
</reference>
<evidence type="ECO:0000256" key="1">
    <source>
        <dbReference type="ARBA" id="ARBA00007592"/>
    </source>
</evidence>
<reference evidence="7 8" key="1">
    <citation type="journal article" date="2007" name="Appl. Environ. Microbiol.">
        <title>Rhizobial factors required for stem nodule maturation and maintenance in Sesbania rostrata-Azorhizobium caulinodans ORS571 symbiosis.</title>
        <authorList>
            <person name="Suzuki S."/>
            <person name="Aono T."/>
            <person name="Lee KB."/>
            <person name="Suzuki T."/>
            <person name="Liu CT."/>
            <person name="Miwa H."/>
            <person name="Wakao S."/>
            <person name="Iki T."/>
            <person name="Oyaizu H."/>
        </authorList>
    </citation>
    <scope>NUCLEOTIDE SEQUENCE [LARGE SCALE GENOMIC DNA]</scope>
    <source>
        <strain evidence="8">ATCC 43989 / DSM 5975 / JCM 20966 / LMG 6465 / NBRC 14845 / NCIMB 13405 / ORS 571</strain>
    </source>
</reference>
<comment type="similarity">
    <text evidence="1 3">Belongs to the DapA family.</text>
</comment>
<evidence type="ECO:0000256" key="5">
    <source>
        <dbReference type="PIRSR" id="PIRSR001365-2"/>
    </source>
</evidence>
<dbReference type="SMART" id="SM01130">
    <property type="entry name" value="DHDPS"/>
    <property type="match status" value="1"/>
</dbReference>
<proteinExistence type="inferred from homology"/>
<evidence type="ECO:0000256" key="3">
    <source>
        <dbReference type="PIRNR" id="PIRNR001365"/>
    </source>
</evidence>
<organism evidence="7 8">
    <name type="scientific">Azorhizobium caulinodans (strain ATCC 43989 / DSM 5975 / JCM 20966 / LMG 6465 / NBRC 14845 / NCIMB 13405 / ORS 571)</name>
    <dbReference type="NCBI Taxonomy" id="438753"/>
    <lineage>
        <taxon>Bacteria</taxon>
        <taxon>Pseudomonadati</taxon>
        <taxon>Pseudomonadota</taxon>
        <taxon>Alphaproteobacteria</taxon>
        <taxon>Hyphomicrobiales</taxon>
        <taxon>Xanthobacteraceae</taxon>
        <taxon>Azorhizobium</taxon>
    </lineage>
</organism>
<feature type="active site" description="Proton donor/acceptor" evidence="4">
    <location>
        <position position="173"/>
    </location>
</feature>
<reference evidence="8" key="2">
    <citation type="submission" date="2007-04" db="EMBL/GenBank/DDBJ databases">
        <title>Complete genome sequence of the nitrogen-fixing bacterium Azorhizobium caulinodans ORS571.</title>
        <authorList>
            <person name="Lee K.B."/>
            <person name="Backer P.D."/>
            <person name="Aono T."/>
            <person name="Liu C.T."/>
            <person name="Suzuki S."/>
            <person name="Suzuki T."/>
            <person name="Kaneko T."/>
            <person name="Yamada M."/>
            <person name="Tabata S."/>
            <person name="Kupfer D.M."/>
            <person name="Najar F.Z."/>
            <person name="Wiley G.B."/>
            <person name="Roe B."/>
            <person name="Binnewies T."/>
            <person name="Ussery D."/>
            <person name="Vereecke D."/>
            <person name="Gevers D."/>
            <person name="Holsters M."/>
            <person name="Oyaizu H."/>
        </authorList>
    </citation>
    <scope>NUCLEOTIDE SEQUENCE [LARGE SCALE GENOMIC DNA]</scope>
    <source>
        <strain evidence="8">ATCC 43989 / DSM 5975 / JCM 20966 / LMG 6465 / NBRC 14845 / NCIMB 13405 / ORS 571</strain>
    </source>
</reference>
<dbReference type="PANTHER" id="PTHR12128:SF66">
    <property type="entry name" value="4-HYDROXY-2-OXOGLUTARATE ALDOLASE, MITOCHONDRIAL"/>
    <property type="match status" value="1"/>
</dbReference>
<sequence>MQESPIGPISDPFSRSSSAPLVPAPSRAPSPVLLMTSPASPFHGLSAFPITPSDTQGRVDTAALEILLTRLVAAGVDSIGLLGSTGTYAYLSRTERRRAVEAASALVAKRIPLVVGIGALRTDEAVDLARDAAEAGADGLLLAPVSYTPLTEDEVFAHFAAVAAATDLSLCIYNNPGTTHFTFTPALIGRLAGLPNVVALKNPAAAPVDAPTLHANLRAAVPEAFAIGYSADWNVTEAILAGGQAWYSVCGGLLPEPTQKLMRAAQAHDIAQVGMWKARFEPLWALFRELTSLRVIYAAADILGLSTALPPRPILPLAPTHHPRIAAALEPLLQPA</sequence>
<evidence type="ECO:0000313" key="8">
    <source>
        <dbReference type="Proteomes" id="UP000000270"/>
    </source>
</evidence>
<dbReference type="KEGG" id="azc:AZC_2692"/>
<dbReference type="InterPro" id="IPR013785">
    <property type="entry name" value="Aldolase_TIM"/>
</dbReference>
<keyword evidence="2 3" id="KW-0456">Lyase</keyword>
<feature type="active site" description="Schiff-base intermediate with substrate" evidence="4">
    <location>
        <position position="201"/>
    </location>
</feature>
<dbReference type="EMBL" id="AP009384">
    <property type="protein sequence ID" value="BAF88690.1"/>
    <property type="molecule type" value="Genomic_DNA"/>
</dbReference>
<evidence type="ECO:0000256" key="4">
    <source>
        <dbReference type="PIRSR" id="PIRSR001365-1"/>
    </source>
</evidence>
<reference evidence="7 8" key="3">
    <citation type="journal article" date="2008" name="BMC Genomics">
        <title>The genome of the versatile nitrogen fixer Azorhizobium caulinodans ORS571.</title>
        <authorList>
            <person name="Lee KB."/>
            <person name="Backer P.D."/>
            <person name="Aono T."/>
            <person name="Liu CT."/>
            <person name="Suzuki S."/>
            <person name="Suzuki T."/>
            <person name="Kaneko T."/>
            <person name="Yamada M."/>
            <person name="Tabata S."/>
            <person name="Kupfer D.M."/>
            <person name="Najar F.Z."/>
            <person name="Wiley G.B."/>
            <person name="Roe B."/>
            <person name="Binnewies T.T."/>
            <person name="Ussery D.W."/>
            <person name="D'Haeze W."/>
            <person name="Herder J.D."/>
            <person name="Gevers D."/>
            <person name="Vereecke D."/>
            <person name="Holsters M."/>
            <person name="Oyaizu H."/>
        </authorList>
    </citation>
    <scope>NUCLEOTIDE SEQUENCE [LARGE SCALE GENOMIC DNA]</scope>
    <source>
        <strain evidence="8">ATCC 43989 / DSM 5975 / JCM 20966 / LMG 6465 / NBRC 14845 / NCIMB 13405 / ORS 571</strain>
    </source>
</reference>
<dbReference type="CDD" id="cd00408">
    <property type="entry name" value="DHDPS-like"/>
    <property type="match status" value="1"/>
</dbReference>
<accession>A8I8Q6</accession>
<protein>
    <submittedName>
        <fullName evidence="7">Dihydrodipicolinate synthase family protein</fullName>
    </submittedName>
</protein>
<feature type="region of interest" description="Disordered" evidence="6">
    <location>
        <begin position="1"/>
        <end position="24"/>
    </location>
</feature>
<evidence type="ECO:0000313" key="7">
    <source>
        <dbReference type="EMBL" id="BAF88690.1"/>
    </source>
</evidence>